<name>A0A1I6NS86_9FLAO</name>
<dbReference type="AlphaFoldDB" id="A0A1I6NS86"/>
<keyword evidence="2" id="KW-1185">Reference proteome</keyword>
<evidence type="ECO:0000313" key="2">
    <source>
        <dbReference type="Proteomes" id="UP000199312"/>
    </source>
</evidence>
<dbReference type="EMBL" id="FOZP01000001">
    <property type="protein sequence ID" value="SFS30735.1"/>
    <property type="molecule type" value="Genomic_DNA"/>
</dbReference>
<reference evidence="2" key="1">
    <citation type="submission" date="2016-10" db="EMBL/GenBank/DDBJ databases">
        <authorList>
            <person name="Varghese N."/>
            <person name="Submissions S."/>
        </authorList>
    </citation>
    <scope>NUCLEOTIDE SEQUENCE [LARGE SCALE GENOMIC DNA]</scope>
    <source>
        <strain evidence="2">DSM 24450</strain>
    </source>
</reference>
<accession>A0A1I6NS86</accession>
<gene>
    <name evidence="1" type="ORF">SAMN04488006_0478</name>
</gene>
<dbReference type="OrthoDB" id="1495945at2"/>
<proteinExistence type="predicted"/>
<protein>
    <submittedName>
        <fullName evidence="1">Uncharacterized protein</fullName>
    </submittedName>
</protein>
<evidence type="ECO:0000313" key="1">
    <source>
        <dbReference type="EMBL" id="SFS30735.1"/>
    </source>
</evidence>
<organism evidence="1 2">
    <name type="scientific">Lutibacter maritimus</name>
    <dbReference type="NCBI Taxonomy" id="593133"/>
    <lineage>
        <taxon>Bacteria</taxon>
        <taxon>Pseudomonadati</taxon>
        <taxon>Bacteroidota</taxon>
        <taxon>Flavobacteriia</taxon>
        <taxon>Flavobacteriales</taxon>
        <taxon>Flavobacteriaceae</taxon>
        <taxon>Lutibacter</taxon>
    </lineage>
</organism>
<dbReference type="Proteomes" id="UP000199312">
    <property type="component" value="Unassembled WGS sequence"/>
</dbReference>
<dbReference type="RefSeq" id="WP_090222168.1">
    <property type="nucleotide sequence ID" value="NZ_FOZP01000001.1"/>
</dbReference>
<dbReference type="STRING" id="593133.SAMN04488006_0478"/>
<sequence>MKEELTTKMHSEFSIDSETEISHRVSCVVDELNEGYDTLEVLLKDYNVTIEQYNKYRSKWEKLLK</sequence>